<proteinExistence type="predicted"/>
<organism evidence="1">
    <name type="scientific">marine metagenome</name>
    <dbReference type="NCBI Taxonomy" id="408172"/>
    <lineage>
        <taxon>unclassified sequences</taxon>
        <taxon>metagenomes</taxon>
        <taxon>ecological metagenomes</taxon>
    </lineage>
</organism>
<dbReference type="EMBL" id="UINC01056424">
    <property type="protein sequence ID" value="SVB76445.1"/>
    <property type="molecule type" value="Genomic_DNA"/>
</dbReference>
<gene>
    <name evidence="1" type="ORF">METZ01_LOCUS229299</name>
</gene>
<accession>A0A382GNT6</accession>
<reference evidence="1" key="1">
    <citation type="submission" date="2018-05" db="EMBL/GenBank/DDBJ databases">
        <authorList>
            <person name="Lanie J.A."/>
            <person name="Ng W.-L."/>
            <person name="Kazmierczak K.M."/>
            <person name="Andrzejewski T.M."/>
            <person name="Davidsen T.M."/>
            <person name="Wayne K.J."/>
            <person name="Tettelin H."/>
            <person name="Glass J.I."/>
            <person name="Rusch D."/>
            <person name="Podicherti R."/>
            <person name="Tsui H.-C.T."/>
            <person name="Winkler M.E."/>
        </authorList>
    </citation>
    <scope>NUCLEOTIDE SEQUENCE</scope>
</reference>
<protein>
    <submittedName>
        <fullName evidence="1">Uncharacterized protein</fullName>
    </submittedName>
</protein>
<name>A0A382GNT6_9ZZZZ</name>
<sequence length="82" mass="9559">MPLINYRCLLCIRTFEILQDIKDAPLEFCGQDCQLEKYIGCNHLYTPLRENRGKGVVKKVLSTFNVTFKGSGFYETDYKDKK</sequence>
<dbReference type="AlphaFoldDB" id="A0A382GNT6"/>
<evidence type="ECO:0000313" key="1">
    <source>
        <dbReference type="EMBL" id="SVB76445.1"/>
    </source>
</evidence>